<dbReference type="GO" id="GO:0015833">
    <property type="term" value="P:peptide transport"/>
    <property type="evidence" value="ECO:0007669"/>
    <property type="project" value="TreeGrafter"/>
</dbReference>
<evidence type="ECO:0000313" key="5">
    <source>
        <dbReference type="Proteomes" id="UP000070589"/>
    </source>
</evidence>
<dbReference type="InterPro" id="IPR039424">
    <property type="entry name" value="SBP_5"/>
</dbReference>
<dbReference type="GO" id="GO:0043190">
    <property type="term" value="C:ATP-binding cassette (ABC) transporter complex"/>
    <property type="evidence" value="ECO:0007669"/>
    <property type="project" value="InterPro"/>
</dbReference>
<dbReference type="InterPro" id="IPR023765">
    <property type="entry name" value="SBP_5_CS"/>
</dbReference>
<evidence type="ECO:0000259" key="3">
    <source>
        <dbReference type="Pfam" id="PF00496"/>
    </source>
</evidence>
<dbReference type="InterPro" id="IPR000914">
    <property type="entry name" value="SBP_5_dom"/>
</dbReference>
<dbReference type="PIRSF" id="PIRSF002741">
    <property type="entry name" value="MppA"/>
    <property type="match status" value="1"/>
</dbReference>
<dbReference type="Proteomes" id="UP000070589">
    <property type="component" value="Unassembled WGS sequence"/>
</dbReference>
<proteinExistence type="inferred from homology"/>
<dbReference type="Pfam" id="PF00496">
    <property type="entry name" value="SBP_bac_5"/>
    <property type="match status" value="1"/>
</dbReference>
<comment type="caution">
    <text evidence="4">The sequence shown here is derived from an EMBL/GenBank/DDBJ whole genome shotgun (WGS) entry which is preliminary data.</text>
</comment>
<dbReference type="Gene3D" id="3.10.105.10">
    <property type="entry name" value="Dipeptide-binding Protein, Domain 3"/>
    <property type="match status" value="1"/>
</dbReference>
<dbReference type="SUPFAM" id="SSF53850">
    <property type="entry name" value="Periplasmic binding protein-like II"/>
    <property type="match status" value="1"/>
</dbReference>
<dbReference type="Gene3D" id="3.40.190.10">
    <property type="entry name" value="Periplasmic binding protein-like II"/>
    <property type="match status" value="1"/>
</dbReference>
<protein>
    <recommendedName>
        <fullName evidence="3">Solute-binding protein family 5 domain-containing protein</fullName>
    </recommendedName>
</protein>
<evidence type="ECO:0000256" key="1">
    <source>
        <dbReference type="ARBA" id="ARBA00005695"/>
    </source>
</evidence>
<keyword evidence="2" id="KW-0732">Signal</keyword>
<name>A0A133U921_9EURY</name>
<dbReference type="PANTHER" id="PTHR30290:SF34">
    <property type="entry name" value="ABC TRANSPORTER, PERIPLASMIC OLIGO-PEPTIDE BINDING PROTEIN, PUTATIVE-RELATED"/>
    <property type="match status" value="1"/>
</dbReference>
<dbReference type="PANTHER" id="PTHR30290">
    <property type="entry name" value="PERIPLASMIC BINDING COMPONENT OF ABC TRANSPORTER"/>
    <property type="match status" value="1"/>
</dbReference>
<dbReference type="PATRIC" id="fig|1698261.3.peg.62"/>
<feature type="domain" description="Solute-binding protein family 5" evidence="3">
    <location>
        <begin position="65"/>
        <end position="486"/>
    </location>
</feature>
<dbReference type="CDD" id="cd08512">
    <property type="entry name" value="PBP2_NikA_DppA_OppA_like_7"/>
    <property type="match status" value="1"/>
</dbReference>
<evidence type="ECO:0000313" key="4">
    <source>
        <dbReference type="EMBL" id="KXA90636.1"/>
    </source>
</evidence>
<dbReference type="GO" id="GO:0042597">
    <property type="term" value="C:periplasmic space"/>
    <property type="evidence" value="ECO:0007669"/>
    <property type="project" value="UniProtKB-ARBA"/>
</dbReference>
<dbReference type="PROSITE" id="PS01040">
    <property type="entry name" value="SBP_BACTERIAL_5"/>
    <property type="match status" value="1"/>
</dbReference>
<dbReference type="AlphaFoldDB" id="A0A133U921"/>
<dbReference type="GO" id="GO:1904680">
    <property type="term" value="F:peptide transmembrane transporter activity"/>
    <property type="evidence" value="ECO:0007669"/>
    <property type="project" value="TreeGrafter"/>
</dbReference>
<sequence>MSAGGLTQTWTVRKTEVKNPNTLIYETIGGPATMDPAWSYDTASSAVIFNVYETLVFYEGTSTEELKPQLATEWEIEDNGLTYRFKIREGVKFHNGNTLTPSDVEYSIERAMVYDRSGGPSWMLLEPLLDVHSTRGGDGMKVSFENIDQAVEVQDQWVVFHLKESYAPFMQVLCHSVASIMDQEWATQQGAWPGTAETWENYNNPGEPVLEDMNGTGPFEFDRWEHGNQVVLTRNDDYRREPADLERVKMKYIDEWTTRKLEFLAGDADMIYVPRSHIGELEDTKGIEVYKNLPTLQTTSLFFTMNIAEDSQWIGSGKLDGEGIPPDFFSDKHVRKAFANSFDYQTFIESALQGEGKQIPGPVPSGMPYFNSEAGKYSFDLELAEKHFKQAYGGSVEDPGPVWEEGFKMQILYNTGNTTRRIASNILKDKVESINNKFEVEVVDRKWSTFLNELVGMSLPLYAIGWLADYADPHNFAYPHMHSQGTFSGFQGYENEYVDDLIMEGIRTTDPEERQEIYYELQRIYHEEAISIPIAQPLGRHYQREWVNGWYYNPIYSGPYFYTIWKG</sequence>
<organism evidence="4 5">
    <name type="scientific">candidate division MSBL1 archaeon SCGC-AAA259D14</name>
    <dbReference type="NCBI Taxonomy" id="1698261"/>
    <lineage>
        <taxon>Archaea</taxon>
        <taxon>Methanobacteriati</taxon>
        <taxon>Methanobacteriota</taxon>
        <taxon>candidate division MSBL1</taxon>
    </lineage>
</organism>
<accession>A0A133U921</accession>
<reference evidence="4 5" key="1">
    <citation type="journal article" date="2016" name="Sci. Rep.">
        <title>Metabolic traits of an uncultured archaeal lineage -MSBL1- from brine pools of the Red Sea.</title>
        <authorList>
            <person name="Mwirichia R."/>
            <person name="Alam I."/>
            <person name="Rashid M."/>
            <person name="Vinu M."/>
            <person name="Ba-Alawi W."/>
            <person name="Anthony Kamau A."/>
            <person name="Kamanda Ngugi D."/>
            <person name="Goker M."/>
            <person name="Klenk H.P."/>
            <person name="Bajic V."/>
            <person name="Stingl U."/>
        </authorList>
    </citation>
    <scope>NUCLEOTIDE SEQUENCE [LARGE SCALE GENOMIC DNA]</scope>
    <source>
        <strain evidence="4">SCGC-AAA259D14</strain>
    </source>
</reference>
<comment type="similarity">
    <text evidence="1">Belongs to the bacterial solute-binding protein 5 family.</text>
</comment>
<dbReference type="InterPro" id="IPR030678">
    <property type="entry name" value="Peptide/Ni-bd"/>
</dbReference>
<keyword evidence="5" id="KW-1185">Reference proteome</keyword>
<evidence type="ECO:0000256" key="2">
    <source>
        <dbReference type="ARBA" id="ARBA00022729"/>
    </source>
</evidence>
<dbReference type="EMBL" id="LHXL01000002">
    <property type="protein sequence ID" value="KXA90636.1"/>
    <property type="molecule type" value="Genomic_DNA"/>
</dbReference>
<gene>
    <name evidence="4" type="ORF">AKJ62_00250</name>
</gene>